<accession>A0A834C1P5</accession>
<feature type="compositionally biased region" description="Basic and acidic residues" evidence="6">
    <location>
        <begin position="117"/>
        <end position="128"/>
    </location>
</feature>
<feature type="transmembrane region" description="Helical" evidence="7">
    <location>
        <begin position="20"/>
        <end position="38"/>
    </location>
</feature>
<reference evidence="9" key="1">
    <citation type="journal article" name="BMC Genomics">
        <title>Long-read sequencing and de novo genome assembly of marine medaka (Oryzias melastigma).</title>
        <authorList>
            <person name="Liang P."/>
            <person name="Saqib H.S.A."/>
            <person name="Ni X."/>
            <person name="Shen Y."/>
        </authorList>
    </citation>
    <scope>NUCLEOTIDE SEQUENCE</scope>
    <source>
        <strain evidence="9">Bigg-433</strain>
    </source>
</reference>
<feature type="region of interest" description="Disordered" evidence="6">
    <location>
        <begin position="471"/>
        <end position="490"/>
    </location>
</feature>
<dbReference type="GO" id="GO:1905515">
    <property type="term" value="P:non-motile cilium assembly"/>
    <property type="evidence" value="ECO:0007669"/>
    <property type="project" value="TreeGrafter"/>
</dbReference>
<feature type="compositionally biased region" description="Polar residues" evidence="6">
    <location>
        <begin position="471"/>
        <end position="481"/>
    </location>
</feature>
<dbReference type="Gene3D" id="6.10.140.1320">
    <property type="match status" value="1"/>
</dbReference>
<evidence type="ECO:0000256" key="2">
    <source>
        <dbReference type="ARBA" id="ARBA00022692"/>
    </source>
</evidence>
<comment type="subcellular location">
    <subcellularLocation>
        <location evidence="1">Mitochondrion</location>
    </subcellularLocation>
</comment>
<evidence type="ECO:0000256" key="7">
    <source>
        <dbReference type="SAM" id="Phobius"/>
    </source>
</evidence>
<evidence type="ECO:0000256" key="5">
    <source>
        <dbReference type="SAM" id="Coils"/>
    </source>
</evidence>
<sequence length="674" mass="76155">MASYDDDNQSKLMRKAKENPFVPAGLAGFFAIVGYQLMKMKHRGNTKMSVHLIHMRVAAQGFVVGAMTCDAGFLTAKVNPYFLLKDTAGIKVQTMEQDAQLNKLRLQFEALQKQQDQKKLERKKDKEAASLTNDAQDLNLSLESSQSDNDRLLQHENQKLSEQLRELEDVNGRLVKLLSEKEFEIKHLKKKRDEERLALAGTAGLEGAVAATKIIELSKKNRELNVLIEQEKVKSKQNTNRIQELERELQVALSGDKTDSKALDKSSPEGCEQESPGVKSLQKKLAAAELKMIEYRNQVQSAKQELRVAQKVLISEVGEEVNLQQVLSSPGSFRGRSQQILALQTKVRDLEQQLKQASQSRQSSVFSLDEEFLGILQKTPPPDKNLDYIRSMEKKKREALEKLSADYESLLKENKEMKKKMDASKARNACQSNEILTLRAQISTLQEKGKHDDELVDALLKQQVQMQTAMKQLCEQQSGPSQELPKSLKQQLSSEQRTLIHKLKQVVAEKEAKIRELQQIQQQSIRLKEDCEDKQSGAKLKKCSSGFSPEGGAITKEINSSSSVSKFGHKLVLPAVGSGPEIRSSLKCPRCSADVGEWLTQTSEYRVLNVERDRLLQLVEVLQKKEKEMGRMCLEVQQKYQEERRKAVILEQELERARMQSKSGGLEDGLSQAR</sequence>
<feature type="compositionally biased region" description="Basic and acidic residues" evidence="6">
    <location>
        <begin position="256"/>
        <end position="267"/>
    </location>
</feature>
<dbReference type="InterPro" id="IPR007667">
    <property type="entry name" value="Hypoxia_induced_domain"/>
</dbReference>
<dbReference type="Pfam" id="PF04588">
    <property type="entry name" value="HIG_1_N"/>
    <property type="match status" value="1"/>
</dbReference>
<feature type="coiled-coil region" evidence="5">
    <location>
        <begin position="500"/>
        <end position="530"/>
    </location>
</feature>
<proteinExistence type="predicted"/>
<dbReference type="GO" id="GO:0031122">
    <property type="term" value="P:cytoplasmic microtubule organization"/>
    <property type="evidence" value="ECO:0007669"/>
    <property type="project" value="TreeGrafter"/>
</dbReference>
<protein>
    <submittedName>
        <fullName evidence="9">Coiled-coil domain-containing protein 13</fullName>
    </submittedName>
</protein>
<name>A0A834C1P5_ORYME</name>
<dbReference type="GO" id="GO:0034451">
    <property type="term" value="C:centriolar satellite"/>
    <property type="evidence" value="ECO:0007669"/>
    <property type="project" value="TreeGrafter"/>
</dbReference>
<dbReference type="AlphaFoldDB" id="A0A834C1P5"/>
<dbReference type="InterPro" id="IPR038929">
    <property type="entry name" value="CCDC13"/>
</dbReference>
<feature type="coiled-coil region" evidence="5">
    <location>
        <begin position="150"/>
        <end position="180"/>
    </location>
</feature>
<dbReference type="PROSITE" id="PS51503">
    <property type="entry name" value="HIG1"/>
    <property type="match status" value="1"/>
</dbReference>
<feature type="region of interest" description="Disordered" evidence="6">
    <location>
        <begin position="117"/>
        <end position="149"/>
    </location>
</feature>
<dbReference type="GO" id="GO:0005739">
    <property type="term" value="C:mitochondrion"/>
    <property type="evidence" value="ECO:0007669"/>
    <property type="project" value="UniProtKB-SubCell"/>
</dbReference>
<feature type="coiled-coil region" evidence="5">
    <location>
        <begin position="605"/>
        <end position="660"/>
    </location>
</feature>
<gene>
    <name evidence="9" type="ORF">FQA47_023804</name>
</gene>
<feature type="domain" description="HIG1" evidence="8">
    <location>
        <begin position="1"/>
        <end position="85"/>
    </location>
</feature>
<dbReference type="Proteomes" id="UP000646548">
    <property type="component" value="Unassembled WGS sequence"/>
</dbReference>
<keyword evidence="3 7" id="KW-1133">Transmembrane helix</keyword>
<feature type="region of interest" description="Disordered" evidence="6">
    <location>
        <begin position="253"/>
        <end position="278"/>
    </location>
</feature>
<dbReference type="PANTHER" id="PTHR31935">
    <property type="entry name" value="COILED-COIL DOMAIN-CONTAINING PROTEIN 13"/>
    <property type="match status" value="1"/>
</dbReference>
<feature type="compositionally biased region" description="Polar residues" evidence="6">
    <location>
        <begin position="130"/>
        <end position="147"/>
    </location>
</feature>
<keyword evidence="4 7" id="KW-0472">Membrane</keyword>
<dbReference type="EMBL" id="WKFB01000414">
    <property type="protein sequence ID" value="KAF6723808.1"/>
    <property type="molecule type" value="Genomic_DNA"/>
</dbReference>
<evidence type="ECO:0000259" key="8">
    <source>
        <dbReference type="PROSITE" id="PS51503"/>
    </source>
</evidence>
<dbReference type="PANTHER" id="PTHR31935:SF1">
    <property type="entry name" value="COILED-COIL DOMAIN-CONTAINING PROTEIN 13"/>
    <property type="match status" value="1"/>
</dbReference>
<keyword evidence="2 7" id="KW-0812">Transmembrane</keyword>
<feature type="coiled-coil region" evidence="5">
    <location>
        <begin position="393"/>
        <end position="434"/>
    </location>
</feature>
<keyword evidence="5" id="KW-0175">Coiled coil</keyword>
<evidence type="ECO:0000256" key="1">
    <source>
        <dbReference type="ARBA" id="ARBA00004173"/>
    </source>
</evidence>
<evidence type="ECO:0000313" key="10">
    <source>
        <dbReference type="Proteomes" id="UP000646548"/>
    </source>
</evidence>
<evidence type="ECO:0000256" key="4">
    <source>
        <dbReference type="ARBA" id="ARBA00023136"/>
    </source>
</evidence>
<feature type="coiled-coil region" evidence="5">
    <location>
        <begin position="278"/>
        <end position="312"/>
    </location>
</feature>
<organism evidence="9 10">
    <name type="scientific">Oryzias melastigma</name>
    <name type="common">Marine medaka</name>
    <dbReference type="NCBI Taxonomy" id="30732"/>
    <lineage>
        <taxon>Eukaryota</taxon>
        <taxon>Metazoa</taxon>
        <taxon>Chordata</taxon>
        <taxon>Craniata</taxon>
        <taxon>Vertebrata</taxon>
        <taxon>Euteleostomi</taxon>
        <taxon>Actinopterygii</taxon>
        <taxon>Neopterygii</taxon>
        <taxon>Teleostei</taxon>
        <taxon>Neoteleostei</taxon>
        <taxon>Acanthomorphata</taxon>
        <taxon>Ovalentaria</taxon>
        <taxon>Atherinomorphae</taxon>
        <taxon>Beloniformes</taxon>
        <taxon>Adrianichthyidae</taxon>
        <taxon>Oryziinae</taxon>
        <taxon>Oryzias</taxon>
    </lineage>
</organism>
<evidence type="ECO:0000256" key="6">
    <source>
        <dbReference type="SAM" id="MobiDB-lite"/>
    </source>
</evidence>
<comment type="caution">
    <text evidence="9">The sequence shown here is derived from an EMBL/GenBank/DDBJ whole genome shotgun (WGS) entry which is preliminary data.</text>
</comment>
<evidence type="ECO:0000313" key="9">
    <source>
        <dbReference type="EMBL" id="KAF6723808.1"/>
    </source>
</evidence>
<evidence type="ECO:0000256" key="3">
    <source>
        <dbReference type="ARBA" id="ARBA00022989"/>
    </source>
</evidence>